<sequence length="77" mass="7972">MGRYAAPLLEAVGLLKTAGGKTVVAHPWSRGSDKVLTGDAFEALAEAGLDGIEVDHNDLDLVITGSSPSAPRADSRR</sequence>
<gene>
    <name evidence="1" type="ORF">C3E78_13650</name>
</gene>
<dbReference type="InterPro" id="IPR016195">
    <property type="entry name" value="Pol/histidinol_Pase-like"/>
</dbReference>
<dbReference type="KEGG" id="aez:C3E78_13650"/>
<accession>A0A2S0WPC6</accession>
<dbReference type="Gene3D" id="3.20.20.140">
    <property type="entry name" value="Metal-dependent hydrolases"/>
    <property type="match status" value="1"/>
</dbReference>
<evidence type="ECO:0000313" key="2">
    <source>
        <dbReference type="Proteomes" id="UP000244384"/>
    </source>
</evidence>
<name>A0A2S0WPC6_9ACTN</name>
<evidence type="ECO:0000313" key="1">
    <source>
        <dbReference type="EMBL" id="AWB93161.1"/>
    </source>
</evidence>
<organism evidence="1 2">
    <name type="scientific">Aeromicrobium chenweiae</name>
    <dbReference type="NCBI Taxonomy" id="2079793"/>
    <lineage>
        <taxon>Bacteria</taxon>
        <taxon>Bacillati</taxon>
        <taxon>Actinomycetota</taxon>
        <taxon>Actinomycetes</taxon>
        <taxon>Propionibacteriales</taxon>
        <taxon>Nocardioidaceae</taxon>
        <taxon>Aeromicrobium</taxon>
    </lineage>
</organism>
<keyword evidence="2" id="KW-1185">Reference proteome</keyword>
<dbReference type="EMBL" id="CP026952">
    <property type="protein sequence ID" value="AWB93161.1"/>
    <property type="molecule type" value="Genomic_DNA"/>
</dbReference>
<reference evidence="2" key="1">
    <citation type="submission" date="2018-01" db="EMBL/GenBank/DDBJ databases">
        <authorList>
            <person name="Li J."/>
        </authorList>
    </citation>
    <scope>NUCLEOTIDE SEQUENCE [LARGE SCALE GENOMIC DNA]</scope>
    <source>
        <strain evidence="2">592</strain>
    </source>
</reference>
<dbReference type="AlphaFoldDB" id="A0A2S0WPC6"/>
<protein>
    <submittedName>
        <fullName evidence="1">Uncharacterized protein</fullName>
    </submittedName>
</protein>
<accession>A0A5F2EXK4</accession>
<dbReference type="RefSeq" id="WP_108579261.1">
    <property type="nucleotide sequence ID" value="NZ_CP026952.1"/>
</dbReference>
<dbReference type="OrthoDB" id="9804333at2"/>
<dbReference type="SUPFAM" id="SSF89550">
    <property type="entry name" value="PHP domain-like"/>
    <property type="match status" value="1"/>
</dbReference>
<dbReference type="Proteomes" id="UP000244384">
    <property type="component" value="Chromosome"/>
</dbReference>
<proteinExistence type="predicted"/>